<dbReference type="EMBL" id="JBAHYK010001271">
    <property type="protein sequence ID" value="KAL0568726.1"/>
    <property type="molecule type" value="Genomic_DNA"/>
</dbReference>
<feature type="compositionally biased region" description="Low complexity" evidence="1">
    <location>
        <begin position="123"/>
        <end position="135"/>
    </location>
</feature>
<reference evidence="2 3" key="1">
    <citation type="submission" date="2024-02" db="EMBL/GenBank/DDBJ databases">
        <title>A draft genome for the cacao thread blight pathogen Marasmius crinis-equi.</title>
        <authorList>
            <person name="Cohen S.P."/>
            <person name="Baruah I.K."/>
            <person name="Amoako-Attah I."/>
            <person name="Bukari Y."/>
            <person name="Meinhardt L.W."/>
            <person name="Bailey B.A."/>
        </authorList>
    </citation>
    <scope>NUCLEOTIDE SEQUENCE [LARGE SCALE GENOMIC DNA]</scope>
    <source>
        <strain evidence="2 3">GH-76</strain>
    </source>
</reference>
<feature type="region of interest" description="Disordered" evidence="1">
    <location>
        <begin position="1"/>
        <end position="216"/>
    </location>
</feature>
<evidence type="ECO:0000313" key="2">
    <source>
        <dbReference type="EMBL" id="KAL0568726.1"/>
    </source>
</evidence>
<proteinExistence type="predicted"/>
<gene>
    <name evidence="2" type="ORF">V5O48_013256</name>
</gene>
<keyword evidence="3" id="KW-1185">Reference proteome</keyword>
<feature type="compositionally biased region" description="Acidic residues" evidence="1">
    <location>
        <begin position="172"/>
        <end position="185"/>
    </location>
</feature>
<evidence type="ECO:0000256" key="1">
    <source>
        <dbReference type="SAM" id="MobiDB-lite"/>
    </source>
</evidence>
<feature type="compositionally biased region" description="Low complexity" evidence="1">
    <location>
        <begin position="88"/>
        <end position="102"/>
    </location>
</feature>
<comment type="caution">
    <text evidence="2">The sequence shown here is derived from an EMBL/GenBank/DDBJ whole genome shotgun (WGS) entry which is preliminary data.</text>
</comment>
<name>A0ABR3F0K5_9AGAR</name>
<dbReference type="Proteomes" id="UP001465976">
    <property type="component" value="Unassembled WGS sequence"/>
</dbReference>
<evidence type="ECO:0000313" key="3">
    <source>
        <dbReference type="Proteomes" id="UP001465976"/>
    </source>
</evidence>
<accession>A0ABR3F0K5</accession>
<sequence>MFAPKDSPPKHASSEVAAKPKRISHTRTMSPPNMIIEDTPPPPLRALRPSKSRPVLDLMKPLGPPPSSALPEPTSAPMARAPSSLTFGSRSSSRGNGSSISSMDGVDATATVLRPRGHARNRSSLLSSQMGSQGSIPEEDYTTSRPLAPGAKRMLGMKGTMGGSDVSAYAADDIDVSDPDSDIPDELQNILASQSDHEREDTLSFRPPPSPPVDTASAVVPRVELEVDSSSEPDAFNIPVFHANVIDEHENVVDDVTSEEESDHTKRSFDFTGELNKLNESGGSDRRSFVEQLENAFKTPAKIDLRCDFLQADAPPLPPLPAMFSTQIIPEDVSASSDSREGISPFQPRGHTQYRHVHGAAQAAEDFHFLFELSLSLIGCVDSKSVFGYDDLASNQLLPPM</sequence>
<organism evidence="2 3">
    <name type="scientific">Marasmius crinis-equi</name>
    <dbReference type="NCBI Taxonomy" id="585013"/>
    <lineage>
        <taxon>Eukaryota</taxon>
        <taxon>Fungi</taxon>
        <taxon>Dikarya</taxon>
        <taxon>Basidiomycota</taxon>
        <taxon>Agaricomycotina</taxon>
        <taxon>Agaricomycetes</taxon>
        <taxon>Agaricomycetidae</taxon>
        <taxon>Agaricales</taxon>
        <taxon>Marasmiineae</taxon>
        <taxon>Marasmiaceae</taxon>
        <taxon>Marasmius</taxon>
    </lineage>
</organism>
<protein>
    <submittedName>
        <fullName evidence="2">Uncharacterized protein</fullName>
    </submittedName>
</protein>